<organism evidence="2 3">
    <name type="scientific">Eptatretus burgeri</name>
    <name type="common">Inshore hagfish</name>
    <dbReference type="NCBI Taxonomy" id="7764"/>
    <lineage>
        <taxon>Eukaryota</taxon>
        <taxon>Metazoa</taxon>
        <taxon>Chordata</taxon>
        <taxon>Craniata</taxon>
        <taxon>Vertebrata</taxon>
        <taxon>Cyclostomata</taxon>
        <taxon>Myxini</taxon>
        <taxon>Myxiniformes</taxon>
        <taxon>Myxinidae</taxon>
        <taxon>Eptatretinae</taxon>
        <taxon>Eptatretus</taxon>
    </lineage>
</organism>
<accession>A0A8C4NFS6</accession>
<keyword evidence="3" id="KW-1185">Reference proteome</keyword>
<feature type="coiled-coil region" evidence="1">
    <location>
        <begin position="15"/>
        <end position="110"/>
    </location>
</feature>
<reference evidence="2" key="2">
    <citation type="submission" date="2025-09" db="UniProtKB">
        <authorList>
            <consortium name="Ensembl"/>
        </authorList>
    </citation>
    <scope>IDENTIFICATION</scope>
</reference>
<name>A0A8C4NFS6_EPTBU</name>
<evidence type="ECO:0000313" key="2">
    <source>
        <dbReference type="Ensembl" id="ENSEBUP00000006093.1"/>
    </source>
</evidence>
<proteinExistence type="predicted"/>
<dbReference type="Proteomes" id="UP000694388">
    <property type="component" value="Unplaced"/>
</dbReference>
<feature type="coiled-coil region" evidence="1">
    <location>
        <begin position="171"/>
        <end position="209"/>
    </location>
</feature>
<protein>
    <submittedName>
        <fullName evidence="2">Uncharacterized protein</fullName>
    </submittedName>
</protein>
<dbReference type="AlphaFoldDB" id="A0A8C4NFS6"/>
<evidence type="ECO:0000313" key="3">
    <source>
        <dbReference type="Proteomes" id="UP000694388"/>
    </source>
</evidence>
<dbReference type="Ensembl" id="ENSEBUT00000006543.1">
    <property type="protein sequence ID" value="ENSEBUP00000006093.1"/>
    <property type="gene ID" value="ENSEBUG00000004062.1"/>
</dbReference>
<evidence type="ECO:0000256" key="1">
    <source>
        <dbReference type="SAM" id="Coils"/>
    </source>
</evidence>
<reference evidence="2" key="1">
    <citation type="submission" date="2025-08" db="UniProtKB">
        <authorList>
            <consortium name="Ensembl"/>
        </authorList>
    </citation>
    <scope>IDENTIFICATION</scope>
</reference>
<sequence length="238" mass="28795">MRLENEGQGVKIIKKERQEQLKNKARLKYAEIMKEQQTKQEKEQSQLKETMRLEAEKHEEQWERKQKLYEFEINQLEGRAKFESTEIEKLREENEELRKFREEERLKRRQEVEQYNNVGRVTSPQGGTLVVRDLIDIARRMKQRLGQALIKETQIKMETREVTKTKKEVEVLSETREIDRVENKLNGTKEETETRIQEETNRHEETIEIEYIETWEIEKIEERLHDKDGVKGTENTHT</sequence>
<keyword evidence="1" id="KW-0175">Coiled coil</keyword>